<evidence type="ECO:0000256" key="1">
    <source>
        <dbReference type="SAM" id="SignalP"/>
    </source>
</evidence>
<accession>A0A0P7BFA4</accession>
<comment type="caution">
    <text evidence="2">The sequence shown here is derived from an EMBL/GenBank/DDBJ whole genome shotgun (WGS) entry which is preliminary data.</text>
</comment>
<name>A0A0P7BFA4_9HYPO</name>
<dbReference type="STRING" id="78410.A0A0P7BFA4"/>
<keyword evidence="3" id="KW-1185">Reference proteome</keyword>
<dbReference type="OrthoDB" id="3489571at2759"/>
<organism evidence="2 3">
    <name type="scientific">Neonectria ditissima</name>
    <dbReference type="NCBI Taxonomy" id="78410"/>
    <lineage>
        <taxon>Eukaryota</taxon>
        <taxon>Fungi</taxon>
        <taxon>Dikarya</taxon>
        <taxon>Ascomycota</taxon>
        <taxon>Pezizomycotina</taxon>
        <taxon>Sordariomycetes</taxon>
        <taxon>Hypocreomycetidae</taxon>
        <taxon>Hypocreales</taxon>
        <taxon>Nectriaceae</taxon>
        <taxon>Neonectria</taxon>
    </lineage>
</organism>
<dbReference type="AlphaFoldDB" id="A0A0P7BFA4"/>
<feature type="signal peptide" evidence="1">
    <location>
        <begin position="1"/>
        <end position="18"/>
    </location>
</feature>
<evidence type="ECO:0000313" key="2">
    <source>
        <dbReference type="EMBL" id="KPM38659.1"/>
    </source>
</evidence>
<gene>
    <name evidence="2" type="ORF">AK830_g7921</name>
</gene>
<protein>
    <submittedName>
        <fullName evidence="2">Uncharacterized protein</fullName>
    </submittedName>
</protein>
<proteinExistence type="predicted"/>
<dbReference type="EMBL" id="LKCW01000128">
    <property type="protein sequence ID" value="KPM38659.1"/>
    <property type="molecule type" value="Genomic_DNA"/>
</dbReference>
<reference evidence="2 3" key="1">
    <citation type="submission" date="2015-09" db="EMBL/GenBank/DDBJ databases">
        <title>Draft genome of a European isolate of the apple canker pathogen Neonectria ditissima.</title>
        <authorList>
            <person name="Gomez-Cortecero A."/>
            <person name="Harrison R.J."/>
            <person name="Armitage A.D."/>
        </authorList>
    </citation>
    <scope>NUCLEOTIDE SEQUENCE [LARGE SCALE GENOMIC DNA]</scope>
    <source>
        <strain evidence="2 3">R09/05</strain>
    </source>
</reference>
<evidence type="ECO:0000313" key="3">
    <source>
        <dbReference type="Proteomes" id="UP000050424"/>
    </source>
</evidence>
<dbReference type="Proteomes" id="UP000050424">
    <property type="component" value="Unassembled WGS sequence"/>
</dbReference>
<feature type="chain" id="PRO_5006135759" evidence="1">
    <location>
        <begin position="19"/>
        <end position="116"/>
    </location>
</feature>
<sequence>MHFSAVALFFMATGVAYADLHRAATCVSNRKSSTVGGTAWSVSYNWQTSYEVLPDATKCACEYYRNRNTGDKQWDQCPDCTFDGSMACISEGKHIGGDEMTYYCETFCGASGSEGD</sequence>
<keyword evidence="1" id="KW-0732">Signal</keyword>